<reference evidence="2 3" key="1">
    <citation type="journal article" date="2019" name="Mol. Ecol. Resour.">
        <title>Chromosome-level genome assembly of Triplophysa tibetana, a fish adapted to the harsh high-altitude environment of the Tibetan Plateau.</title>
        <authorList>
            <person name="Yang X."/>
            <person name="Liu H."/>
            <person name="Ma Z."/>
            <person name="Zou Y."/>
            <person name="Zou M."/>
            <person name="Mao Y."/>
            <person name="Li X."/>
            <person name="Wang H."/>
            <person name="Chen T."/>
            <person name="Wang W."/>
            <person name="Yang R."/>
        </authorList>
    </citation>
    <scope>NUCLEOTIDE SEQUENCE [LARGE SCALE GENOMIC DNA]</scope>
    <source>
        <strain evidence="2">TTIB1903HZAU</strain>
        <tissue evidence="2">Muscle</tissue>
    </source>
</reference>
<evidence type="ECO:0000313" key="2">
    <source>
        <dbReference type="EMBL" id="KAA0708252.1"/>
    </source>
</evidence>
<organism evidence="2 3">
    <name type="scientific">Triplophysa tibetana</name>
    <dbReference type="NCBI Taxonomy" id="1572043"/>
    <lineage>
        <taxon>Eukaryota</taxon>
        <taxon>Metazoa</taxon>
        <taxon>Chordata</taxon>
        <taxon>Craniata</taxon>
        <taxon>Vertebrata</taxon>
        <taxon>Euteleostomi</taxon>
        <taxon>Actinopterygii</taxon>
        <taxon>Neopterygii</taxon>
        <taxon>Teleostei</taxon>
        <taxon>Ostariophysi</taxon>
        <taxon>Cypriniformes</taxon>
        <taxon>Nemacheilidae</taxon>
        <taxon>Triplophysa</taxon>
    </lineage>
</organism>
<keyword evidence="3" id="KW-1185">Reference proteome</keyword>
<name>A0A5A9NE42_9TELE</name>
<dbReference type="Proteomes" id="UP000324632">
    <property type="component" value="Chromosome 18"/>
</dbReference>
<feature type="region of interest" description="Disordered" evidence="1">
    <location>
        <begin position="71"/>
        <end position="96"/>
    </location>
</feature>
<gene>
    <name evidence="2" type="ORF">E1301_Tti005494</name>
</gene>
<comment type="caution">
    <text evidence="2">The sequence shown here is derived from an EMBL/GenBank/DDBJ whole genome shotgun (WGS) entry which is preliminary data.</text>
</comment>
<sequence>MREVFAGCGHHDNRHHFTQGRHLKRMCASKDTHGKIIMRLPMSLIANVQSLTRRGTLERFSAASAREVRSAFSGTDDARPPAASAPAASRTTRERGMRMHLSTVISPECGRKKRRLLCFCRSRSEPNRVRSRQGRTERIIRRVAQ</sequence>
<protein>
    <submittedName>
        <fullName evidence="2">Uncharacterized protein</fullName>
    </submittedName>
</protein>
<feature type="compositionally biased region" description="Low complexity" evidence="1">
    <location>
        <begin position="80"/>
        <end position="90"/>
    </location>
</feature>
<evidence type="ECO:0000256" key="1">
    <source>
        <dbReference type="SAM" id="MobiDB-lite"/>
    </source>
</evidence>
<proteinExistence type="predicted"/>
<dbReference type="EMBL" id="SOYY01000018">
    <property type="protein sequence ID" value="KAA0708252.1"/>
    <property type="molecule type" value="Genomic_DNA"/>
</dbReference>
<evidence type="ECO:0000313" key="3">
    <source>
        <dbReference type="Proteomes" id="UP000324632"/>
    </source>
</evidence>
<accession>A0A5A9NE42</accession>
<dbReference type="AlphaFoldDB" id="A0A5A9NE42"/>